<dbReference type="KEGG" id="xyk:GT347_08525"/>
<organism evidence="1 2">
    <name type="scientific">Xylophilus rhododendri</name>
    <dbReference type="NCBI Taxonomy" id="2697032"/>
    <lineage>
        <taxon>Bacteria</taxon>
        <taxon>Pseudomonadati</taxon>
        <taxon>Pseudomonadota</taxon>
        <taxon>Betaproteobacteria</taxon>
        <taxon>Burkholderiales</taxon>
        <taxon>Xylophilus</taxon>
    </lineage>
</organism>
<proteinExistence type="predicted"/>
<accession>A0A857J290</accession>
<gene>
    <name evidence="1" type="ORF">GT347_08525</name>
</gene>
<evidence type="ECO:0000313" key="1">
    <source>
        <dbReference type="EMBL" id="QHI98034.1"/>
    </source>
</evidence>
<dbReference type="InterPro" id="IPR032314">
    <property type="entry name" value="DUF4845"/>
</dbReference>
<dbReference type="RefSeq" id="WP_160551551.1">
    <property type="nucleotide sequence ID" value="NZ_CP047650.1"/>
</dbReference>
<keyword evidence="2" id="KW-1185">Reference proteome</keyword>
<dbReference type="Proteomes" id="UP000464787">
    <property type="component" value="Chromosome"/>
</dbReference>
<dbReference type="AlphaFoldDB" id="A0A857J290"/>
<protein>
    <submittedName>
        <fullName evidence="1">DUF4845 domain-containing protein</fullName>
    </submittedName>
</protein>
<evidence type="ECO:0000313" key="2">
    <source>
        <dbReference type="Proteomes" id="UP000464787"/>
    </source>
</evidence>
<dbReference type="Pfam" id="PF16137">
    <property type="entry name" value="DUF4845"/>
    <property type="match status" value="1"/>
</dbReference>
<name>A0A857J290_9BURK</name>
<sequence length="122" mass="13173">MTALHQRPAAQRGLTLIGLLFVLFVIGSAALLAMRVLPSAIEYQAVLKAIERSKLQPTPAAVRSAFDRAAQIDDIVSISGKDLEITPNPTNVPGFNVSFAYRKEMHLFGPASLVLDYTGNAH</sequence>
<reference evidence="1 2" key="1">
    <citation type="submission" date="2020-01" db="EMBL/GenBank/DDBJ databases">
        <title>Genome sequencing of strain KACC 21265.</title>
        <authorList>
            <person name="Heo J."/>
            <person name="Kim S.-J."/>
            <person name="Kim J.-S."/>
            <person name="Hong S.-B."/>
            <person name="Kwon S.-W."/>
        </authorList>
    </citation>
    <scope>NUCLEOTIDE SEQUENCE [LARGE SCALE GENOMIC DNA]</scope>
    <source>
        <strain evidence="1 2">KACC 21265</strain>
    </source>
</reference>
<dbReference type="EMBL" id="CP047650">
    <property type="protein sequence ID" value="QHI98034.1"/>
    <property type="molecule type" value="Genomic_DNA"/>
</dbReference>